<evidence type="ECO:0000256" key="1">
    <source>
        <dbReference type="SAM" id="SignalP"/>
    </source>
</evidence>
<name>M5G6V9_DACPD</name>
<proteinExistence type="predicted"/>
<evidence type="ECO:0000313" key="3">
    <source>
        <dbReference type="Proteomes" id="UP000030653"/>
    </source>
</evidence>
<organism evidence="2 3">
    <name type="scientific">Dacryopinax primogenitus (strain DJM 731)</name>
    <name type="common">Brown rot fungus</name>
    <dbReference type="NCBI Taxonomy" id="1858805"/>
    <lineage>
        <taxon>Eukaryota</taxon>
        <taxon>Fungi</taxon>
        <taxon>Dikarya</taxon>
        <taxon>Basidiomycota</taxon>
        <taxon>Agaricomycotina</taxon>
        <taxon>Dacrymycetes</taxon>
        <taxon>Dacrymycetales</taxon>
        <taxon>Dacrymycetaceae</taxon>
        <taxon>Dacryopinax</taxon>
    </lineage>
</organism>
<dbReference type="EMBL" id="JH795869">
    <property type="protein sequence ID" value="EJT99492.1"/>
    <property type="molecule type" value="Genomic_DNA"/>
</dbReference>
<dbReference type="OrthoDB" id="4584900at2759"/>
<dbReference type="AlphaFoldDB" id="M5G6V9"/>
<feature type="chain" id="PRO_5004067545" evidence="1">
    <location>
        <begin position="22"/>
        <end position="285"/>
    </location>
</feature>
<sequence length="285" mass="30856">MVSVKLFSLLALLASIALLNARVLTNGERLARGIAPAKPKRLYEPTRVHLSKRSATAGQTYVSSVGISTVPIPLRKRSTPVSPEELRRTAQELRKKATITKRDGAPFNLYIAGESGSPLYTPPVQTTTSAVDAVQLSYVFGGETTMSMSSTPNTYYISTCCPGQTGCFLDPQRNYAVVLHWTYVASPNGFYPGSVNPPGQSEEYCSDLESTIFSVDATTGEITIQYLNPTSSSFYPPGYSPLPEQAPETYVVLYGSEFYLTANYMLTAEVLGGGSLATLYVNPIQ</sequence>
<dbReference type="RefSeq" id="XP_040626390.1">
    <property type="nucleotide sequence ID" value="XM_040773315.1"/>
</dbReference>
<feature type="signal peptide" evidence="1">
    <location>
        <begin position="1"/>
        <end position="21"/>
    </location>
</feature>
<gene>
    <name evidence="2" type="ORF">DACRYDRAFT_23628</name>
</gene>
<keyword evidence="3" id="KW-1185">Reference proteome</keyword>
<reference evidence="2 3" key="1">
    <citation type="journal article" date="2012" name="Science">
        <title>The Paleozoic origin of enzymatic lignin decomposition reconstructed from 31 fungal genomes.</title>
        <authorList>
            <person name="Floudas D."/>
            <person name="Binder M."/>
            <person name="Riley R."/>
            <person name="Barry K."/>
            <person name="Blanchette R.A."/>
            <person name="Henrissat B."/>
            <person name="Martinez A.T."/>
            <person name="Otillar R."/>
            <person name="Spatafora J.W."/>
            <person name="Yadav J.S."/>
            <person name="Aerts A."/>
            <person name="Benoit I."/>
            <person name="Boyd A."/>
            <person name="Carlson A."/>
            <person name="Copeland A."/>
            <person name="Coutinho P.M."/>
            <person name="de Vries R.P."/>
            <person name="Ferreira P."/>
            <person name="Findley K."/>
            <person name="Foster B."/>
            <person name="Gaskell J."/>
            <person name="Glotzer D."/>
            <person name="Gorecki P."/>
            <person name="Heitman J."/>
            <person name="Hesse C."/>
            <person name="Hori C."/>
            <person name="Igarashi K."/>
            <person name="Jurgens J.A."/>
            <person name="Kallen N."/>
            <person name="Kersten P."/>
            <person name="Kohler A."/>
            <person name="Kuees U."/>
            <person name="Kumar T.K.A."/>
            <person name="Kuo A."/>
            <person name="LaButti K."/>
            <person name="Larrondo L.F."/>
            <person name="Lindquist E."/>
            <person name="Ling A."/>
            <person name="Lombard V."/>
            <person name="Lucas S."/>
            <person name="Lundell T."/>
            <person name="Martin R."/>
            <person name="McLaughlin D.J."/>
            <person name="Morgenstern I."/>
            <person name="Morin E."/>
            <person name="Murat C."/>
            <person name="Nagy L.G."/>
            <person name="Nolan M."/>
            <person name="Ohm R.A."/>
            <person name="Patyshakuliyeva A."/>
            <person name="Rokas A."/>
            <person name="Ruiz-Duenas F.J."/>
            <person name="Sabat G."/>
            <person name="Salamov A."/>
            <person name="Samejima M."/>
            <person name="Schmutz J."/>
            <person name="Slot J.C."/>
            <person name="St John F."/>
            <person name="Stenlid J."/>
            <person name="Sun H."/>
            <person name="Sun S."/>
            <person name="Syed K."/>
            <person name="Tsang A."/>
            <person name="Wiebenga A."/>
            <person name="Young D."/>
            <person name="Pisabarro A."/>
            <person name="Eastwood D.C."/>
            <person name="Martin F."/>
            <person name="Cullen D."/>
            <person name="Grigoriev I.V."/>
            <person name="Hibbett D.S."/>
        </authorList>
    </citation>
    <scope>NUCLEOTIDE SEQUENCE [LARGE SCALE GENOMIC DNA]</scope>
    <source>
        <strain evidence="2 3">DJM-731 SS1</strain>
    </source>
</reference>
<dbReference type="Proteomes" id="UP000030653">
    <property type="component" value="Unassembled WGS sequence"/>
</dbReference>
<dbReference type="GeneID" id="63688377"/>
<keyword evidence="1" id="KW-0732">Signal</keyword>
<protein>
    <submittedName>
        <fullName evidence="2">Uncharacterized protein</fullName>
    </submittedName>
</protein>
<evidence type="ECO:0000313" key="2">
    <source>
        <dbReference type="EMBL" id="EJT99492.1"/>
    </source>
</evidence>
<accession>M5G6V9</accession>
<dbReference type="HOGENOM" id="CLU_066064_0_0_1"/>